<protein>
    <recommendedName>
        <fullName evidence="1">Protein kinase domain-containing protein</fullName>
    </recommendedName>
</protein>
<sequence length="229" mass="26417">MKTRKRGGRILGEGAFSIVIYPAIPCKDGRDMTTKVSRVIKRTHRDVRNLEMNLMEHNEPLLSALKKIDPNQKYFFYGEPCELGELLPENKEDGIEDSDKQFSEILEKGGLTLRNYIKHHPLTKTQIKHIVTGINKLHKNGIIHGDVYSRNIVIGDDDMPRIIDFGHALIGANSVIINMEKKHIKRLFPGSNTYNNKYWYAPLLRKEVYHYVLAHPELGLVYHISEQEM</sequence>
<dbReference type="PANTHER" id="PTHR44167:SF24">
    <property type="entry name" value="SERINE_THREONINE-PROTEIN KINASE CHK2"/>
    <property type="match status" value="1"/>
</dbReference>
<dbReference type="GO" id="GO:0005634">
    <property type="term" value="C:nucleus"/>
    <property type="evidence" value="ECO:0007669"/>
    <property type="project" value="TreeGrafter"/>
</dbReference>
<dbReference type="InterPro" id="IPR011009">
    <property type="entry name" value="Kinase-like_dom_sf"/>
</dbReference>
<dbReference type="EMBL" id="MN739048">
    <property type="protein sequence ID" value="QHS85741.1"/>
    <property type="molecule type" value="Genomic_DNA"/>
</dbReference>
<accession>A0A6C0B1T3</accession>
<dbReference type="PANTHER" id="PTHR44167">
    <property type="entry name" value="OVARIAN-SPECIFIC SERINE/THREONINE-PROTEIN KINASE LOK-RELATED"/>
    <property type="match status" value="1"/>
</dbReference>
<feature type="domain" description="Protein kinase" evidence="1">
    <location>
        <begin position="5"/>
        <end position="229"/>
    </location>
</feature>
<dbReference type="GO" id="GO:0004674">
    <property type="term" value="F:protein serine/threonine kinase activity"/>
    <property type="evidence" value="ECO:0007669"/>
    <property type="project" value="TreeGrafter"/>
</dbReference>
<dbReference type="GO" id="GO:0005524">
    <property type="term" value="F:ATP binding"/>
    <property type="evidence" value="ECO:0007669"/>
    <property type="project" value="InterPro"/>
</dbReference>
<dbReference type="AlphaFoldDB" id="A0A6C0B1T3"/>
<dbReference type="PROSITE" id="PS50011">
    <property type="entry name" value="PROTEIN_KINASE_DOM"/>
    <property type="match status" value="1"/>
</dbReference>
<dbReference type="InterPro" id="IPR000719">
    <property type="entry name" value="Prot_kinase_dom"/>
</dbReference>
<organism evidence="2">
    <name type="scientific">viral metagenome</name>
    <dbReference type="NCBI Taxonomy" id="1070528"/>
    <lineage>
        <taxon>unclassified sequences</taxon>
        <taxon>metagenomes</taxon>
        <taxon>organismal metagenomes</taxon>
    </lineage>
</organism>
<proteinExistence type="predicted"/>
<dbReference type="GO" id="GO:0044773">
    <property type="term" value="P:mitotic DNA damage checkpoint signaling"/>
    <property type="evidence" value="ECO:0007669"/>
    <property type="project" value="TreeGrafter"/>
</dbReference>
<dbReference type="Gene3D" id="1.10.510.10">
    <property type="entry name" value="Transferase(Phosphotransferase) domain 1"/>
    <property type="match status" value="1"/>
</dbReference>
<reference evidence="2" key="1">
    <citation type="journal article" date="2020" name="Nature">
        <title>Giant virus diversity and host interactions through global metagenomics.</title>
        <authorList>
            <person name="Schulz F."/>
            <person name="Roux S."/>
            <person name="Paez-Espino D."/>
            <person name="Jungbluth S."/>
            <person name="Walsh D.A."/>
            <person name="Denef V.J."/>
            <person name="McMahon K.D."/>
            <person name="Konstantinidis K.T."/>
            <person name="Eloe-Fadrosh E.A."/>
            <person name="Kyrpides N.C."/>
            <person name="Woyke T."/>
        </authorList>
    </citation>
    <scope>NUCLEOTIDE SEQUENCE</scope>
    <source>
        <strain evidence="2">GVMAG-M-3300009185-36</strain>
    </source>
</reference>
<name>A0A6C0B1T3_9ZZZZ</name>
<dbReference type="SUPFAM" id="SSF56112">
    <property type="entry name" value="Protein kinase-like (PK-like)"/>
    <property type="match status" value="1"/>
</dbReference>
<dbReference type="Pfam" id="PF00069">
    <property type="entry name" value="Pkinase"/>
    <property type="match status" value="1"/>
</dbReference>
<evidence type="ECO:0000313" key="2">
    <source>
        <dbReference type="EMBL" id="QHS85741.1"/>
    </source>
</evidence>
<evidence type="ECO:0000259" key="1">
    <source>
        <dbReference type="PROSITE" id="PS50011"/>
    </source>
</evidence>